<dbReference type="SMART" id="SM00353">
    <property type="entry name" value="HLH"/>
    <property type="match status" value="1"/>
</dbReference>
<name>A0AAN7ZSA0_9PEZI</name>
<sequence length="273" mass="29420">MAASTIANSAMGSVNYGPSDPLRNEARPDIFSPGQTWLCDSRNNPACWSGVCGHGNGTPMNCPTQPDFDSSTQNQNAQLQQQAYTPIDQNNYASRSFVTPTSASGSRGSTSIDSAAWLPDVTDAKEADTAVTPPSASSASASQRSTKRAAGGEIVRPKGRRLPHNLIERRYRDNLNHQIEVLRDELPTFKSIVACTADIEDPSSLGGKWPSKAVVIAAAVQYIALLEQERGQANARNTLLCEQVEGLQKLVRCDDCSIVKYLEGMQPRLVPGQ</sequence>
<dbReference type="AlphaFoldDB" id="A0AAN7ZSA0"/>
<evidence type="ECO:0000313" key="3">
    <source>
        <dbReference type="EMBL" id="KAK5695388.1"/>
    </source>
</evidence>
<proteinExistence type="predicted"/>
<gene>
    <name evidence="3" type="ORF">LTR97_008894</name>
</gene>
<dbReference type="InterPro" id="IPR011598">
    <property type="entry name" value="bHLH_dom"/>
</dbReference>
<reference evidence="3" key="1">
    <citation type="submission" date="2023-08" db="EMBL/GenBank/DDBJ databases">
        <title>Black Yeasts Isolated from many extreme environments.</title>
        <authorList>
            <person name="Coleine C."/>
            <person name="Stajich J.E."/>
            <person name="Selbmann L."/>
        </authorList>
    </citation>
    <scope>NUCLEOTIDE SEQUENCE</scope>
    <source>
        <strain evidence="3">CCFEE 5810</strain>
    </source>
</reference>
<dbReference type="Pfam" id="PF00010">
    <property type="entry name" value="HLH"/>
    <property type="match status" value="1"/>
</dbReference>
<dbReference type="PROSITE" id="PS50888">
    <property type="entry name" value="BHLH"/>
    <property type="match status" value="1"/>
</dbReference>
<dbReference type="SUPFAM" id="SSF47459">
    <property type="entry name" value="HLH, helix-loop-helix DNA-binding domain"/>
    <property type="match status" value="1"/>
</dbReference>
<dbReference type="PANTHER" id="PTHR47336:SF2">
    <property type="entry name" value="TRANSCRIPTION FACTOR HMS1-RELATED"/>
    <property type="match status" value="1"/>
</dbReference>
<feature type="compositionally biased region" description="Low complexity" evidence="1">
    <location>
        <begin position="130"/>
        <end position="144"/>
    </location>
</feature>
<dbReference type="Gene3D" id="4.10.280.10">
    <property type="entry name" value="Helix-loop-helix DNA-binding domain"/>
    <property type="match status" value="1"/>
</dbReference>
<dbReference type="Proteomes" id="UP001310594">
    <property type="component" value="Unassembled WGS sequence"/>
</dbReference>
<dbReference type="EMBL" id="JAVRQU010000014">
    <property type="protein sequence ID" value="KAK5695388.1"/>
    <property type="molecule type" value="Genomic_DNA"/>
</dbReference>
<protein>
    <recommendedName>
        <fullName evidence="2">BHLH domain-containing protein</fullName>
    </recommendedName>
</protein>
<evidence type="ECO:0000259" key="2">
    <source>
        <dbReference type="PROSITE" id="PS50888"/>
    </source>
</evidence>
<evidence type="ECO:0000256" key="1">
    <source>
        <dbReference type="SAM" id="MobiDB-lite"/>
    </source>
</evidence>
<comment type="caution">
    <text evidence="3">The sequence shown here is derived from an EMBL/GenBank/DDBJ whole genome shotgun (WGS) entry which is preliminary data.</text>
</comment>
<organism evidence="3 4">
    <name type="scientific">Elasticomyces elasticus</name>
    <dbReference type="NCBI Taxonomy" id="574655"/>
    <lineage>
        <taxon>Eukaryota</taxon>
        <taxon>Fungi</taxon>
        <taxon>Dikarya</taxon>
        <taxon>Ascomycota</taxon>
        <taxon>Pezizomycotina</taxon>
        <taxon>Dothideomycetes</taxon>
        <taxon>Dothideomycetidae</taxon>
        <taxon>Mycosphaerellales</taxon>
        <taxon>Teratosphaeriaceae</taxon>
        <taxon>Elasticomyces</taxon>
    </lineage>
</organism>
<dbReference type="InterPro" id="IPR036638">
    <property type="entry name" value="HLH_DNA-bd_sf"/>
</dbReference>
<dbReference type="CDD" id="cd11395">
    <property type="entry name" value="bHLHzip_SREBP_like"/>
    <property type="match status" value="1"/>
</dbReference>
<feature type="domain" description="BHLH" evidence="2">
    <location>
        <begin position="159"/>
        <end position="226"/>
    </location>
</feature>
<evidence type="ECO:0000313" key="4">
    <source>
        <dbReference type="Proteomes" id="UP001310594"/>
    </source>
</evidence>
<feature type="compositionally biased region" description="Polar residues" evidence="1">
    <location>
        <begin position="1"/>
        <end position="12"/>
    </location>
</feature>
<feature type="region of interest" description="Disordered" evidence="1">
    <location>
        <begin position="125"/>
        <end position="159"/>
    </location>
</feature>
<dbReference type="InterPro" id="IPR052099">
    <property type="entry name" value="Regulatory_TF_Diverse"/>
</dbReference>
<dbReference type="PANTHER" id="PTHR47336">
    <property type="entry name" value="TRANSCRIPTION FACTOR HMS1-RELATED"/>
    <property type="match status" value="1"/>
</dbReference>
<dbReference type="GO" id="GO:0046983">
    <property type="term" value="F:protein dimerization activity"/>
    <property type="evidence" value="ECO:0007669"/>
    <property type="project" value="InterPro"/>
</dbReference>
<accession>A0AAN7ZSA0</accession>
<feature type="region of interest" description="Disordered" evidence="1">
    <location>
        <begin position="1"/>
        <end position="29"/>
    </location>
</feature>